<gene>
    <name evidence="3" type="ORF">BVRB_013710</name>
</gene>
<evidence type="ECO:0000313" key="3">
    <source>
        <dbReference type="EMBL" id="KMS94962.1"/>
    </source>
</evidence>
<protein>
    <recommendedName>
        <fullName evidence="2">Arabidopsis retrotransposon Orf1 C-terminal domain-containing protein</fullName>
    </recommendedName>
</protein>
<sequence length="323" mass="36401">MVRKRGRTQGSNEPEAHEEPAASEVMIDTMGLTGLNREQKVTWRNLCRSKRVVQCTKFIDTTFLAQLGLLDGFREMMGRAGLLGMLDYTPRTYKRCVYEFLSTLTLVKHRGETRIRFRMHDRVRDISISQVREAFGWVAPSSDNPFVPMGVPSEEVGVFWYRISGLPLSSGGEKISSIRHPGLRMAAYFLGMTIFCKGETGKLNQLEMCYLRSLRTKLGGHLSMGGMITHLITRLGYPPNNACEPVADKFLLFNARTLLKMNMLKSSDGPPFQIHCGDGFIFLPWANFPFGPTVADFFIRPEVSGGILDDMDEDEEGDGDYDM</sequence>
<dbReference type="InterPro" id="IPR004312">
    <property type="entry name" value="ATHILA_Orf1_C"/>
</dbReference>
<evidence type="ECO:0000259" key="2">
    <source>
        <dbReference type="Pfam" id="PF03078"/>
    </source>
</evidence>
<feature type="region of interest" description="Disordered" evidence="1">
    <location>
        <begin position="1"/>
        <end position="23"/>
    </location>
</feature>
<dbReference type="AlphaFoldDB" id="A0A0J8B551"/>
<feature type="domain" description="Arabidopsis retrotransposon Orf1 C-terminal" evidence="2">
    <location>
        <begin position="4"/>
        <end position="212"/>
    </location>
</feature>
<evidence type="ECO:0000256" key="1">
    <source>
        <dbReference type="SAM" id="MobiDB-lite"/>
    </source>
</evidence>
<proteinExistence type="predicted"/>
<evidence type="ECO:0000313" key="4">
    <source>
        <dbReference type="Proteomes" id="UP000035740"/>
    </source>
</evidence>
<dbReference type="Proteomes" id="UP000035740">
    <property type="component" value="Unassembled WGS sequence"/>
</dbReference>
<dbReference type="Gramene" id="KMS94962">
    <property type="protein sequence ID" value="KMS94962"/>
    <property type="gene ID" value="BVRB_013710"/>
</dbReference>
<dbReference type="Pfam" id="PF03078">
    <property type="entry name" value="ATHILA"/>
    <property type="match status" value="1"/>
</dbReference>
<organism evidence="3 4">
    <name type="scientific">Beta vulgaris subsp. vulgaris</name>
    <name type="common">Beet</name>
    <dbReference type="NCBI Taxonomy" id="3555"/>
    <lineage>
        <taxon>Eukaryota</taxon>
        <taxon>Viridiplantae</taxon>
        <taxon>Streptophyta</taxon>
        <taxon>Embryophyta</taxon>
        <taxon>Tracheophyta</taxon>
        <taxon>Spermatophyta</taxon>
        <taxon>Magnoliopsida</taxon>
        <taxon>eudicotyledons</taxon>
        <taxon>Gunneridae</taxon>
        <taxon>Pentapetalae</taxon>
        <taxon>Caryophyllales</taxon>
        <taxon>Chenopodiaceae</taxon>
        <taxon>Betoideae</taxon>
        <taxon>Beta</taxon>
    </lineage>
</organism>
<keyword evidence="4" id="KW-1185">Reference proteome</keyword>
<accession>A0A0J8B551</accession>
<dbReference type="EMBL" id="KQ090634">
    <property type="protein sequence ID" value="KMS94962.1"/>
    <property type="molecule type" value="Genomic_DNA"/>
</dbReference>
<name>A0A0J8B551_BETVV</name>
<reference evidence="3 4" key="1">
    <citation type="journal article" date="2014" name="Nature">
        <title>The genome of the recently domesticated crop plant sugar beet (Beta vulgaris).</title>
        <authorList>
            <person name="Dohm J.C."/>
            <person name="Minoche A.E."/>
            <person name="Holtgrawe D."/>
            <person name="Capella-Gutierrez S."/>
            <person name="Zakrzewski F."/>
            <person name="Tafer H."/>
            <person name="Rupp O."/>
            <person name="Sorensen T.R."/>
            <person name="Stracke R."/>
            <person name="Reinhardt R."/>
            <person name="Goesmann A."/>
            <person name="Kraft T."/>
            <person name="Schulz B."/>
            <person name="Stadler P.F."/>
            <person name="Schmidt T."/>
            <person name="Gabaldon T."/>
            <person name="Lehrach H."/>
            <person name="Weisshaar B."/>
            <person name="Himmelbauer H."/>
        </authorList>
    </citation>
    <scope>NUCLEOTIDE SEQUENCE [LARGE SCALE GENOMIC DNA]</scope>
    <source>
        <tissue evidence="3">Taproot</tissue>
    </source>
</reference>